<comment type="caution">
    <text evidence="2">The sequence shown here is derived from an EMBL/GenBank/DDBJ whole genome shotgun (WGS) entry which is preliminary data.</text>
</comment>
<protein>
    <submittedName>
        <fullName evidence="2">Uncharacterized protein</fullName>
    </submittedName>
</protein>
<keyword evidence="3" id="KW-1185">Reference proteome</keyword>
<evidence type="ECO:0000313" key="3">
    <source>
        <dbReference type="Proteomes" id="UP000295070"/>
    </source>
</evidence>
<organism evidence="2 3">
    <name type="scientific">Perca flavescens</name>
    <name type="common">American yellow perch</name>
    <name type="synonym">Morone flavescens</name>
    <dbReference type="NCBI Taxonomy" id="8167"/>
    <lineage>
        <taxon>Eukaryota</taxon>
        <taxon>Metazoa</taxon>
        <taxon>Chordata</taxon>
        <taxon>Craniata</taxon>
        <taxon>Vertebrata</taxon>
        <taxon>Euteleostomi</taxon>
        <taxon>Actinopterygii</taxon>
        <taxon>Neopterygii</taxon>
        <taxon>Teleostei</taxon>
        <taxon>Neoteleostei</taxon>
        <taxon>Acanthomorphata</taxon>
        <taxon>Eupercaria</taxon>
        <taxon>Perciformes</taxon>
        <taxon>Percoidei</taxon>
        <taxon>Percidae</taxon>
        <taxon>Percinae</taxon>
        <taxon>Perca</taxon>
    </lineage>
</organism>
<dbReference type="EMBL" id="SCKG01000003">
    <property type="protein sequence ID" value="TDH15155.1"/>
    <property type="molecule type" value="Genomic_DNA"/>
</dbReference>
<dbReference type="Proteomes" id="UP000295070">
    <property type="component" value="Chromosome 3"/>
</dbReference>
<reference evidence="2 3" key="1">
    <citation type="submission" date="2019-01" db="EMBL/GenBank/DDBJ databases">
        <title>A chromosome-scale genome assembly of the yellow perch, Perca flavescens.</title>
        <authorList>
            <person name="Feron R."/>
            <person name="Morvezen R."/>
            <person name="Bestin A."/>
            <person name="Haffray P."/>
            <person name="Klopp C."/>
            <person name="Zahm M."/>
            <person name="Cabau C."/>
            <person name="Roques C."/>
            <person name="Donnadieu C."/>
            <person name="Bouchez O."/>
            <person name="Christie M."/>
            <person name="Larson W."/>
            <person name="Guiguen Y."/>
        </authorList>
    </citation>
    <scope>NUCLEOTIDE SEQUENCE [LARGE SCALE GENOMIC DNA]</scope>
    <source>
        <strain evidence="2">YP-PL-M2</strain>
        <tissue evidence="2">Blood</tissue>
    </source>
</reference>
<proteinExistence type="predicted"/>
<evidence type="ECO:0000313" key="2">
    <source>
        <dbReference type="EMBL" id="TDH15155.1"/>
    </source>
</evidence>
<feature type="compositionally biased region" description="Basic residues" evidence="1">
    <location>
        <begin position="75"/>
        <end position="93"/>
    </location>
</feature>
<feature type="region of interest" description="Disordered" evidence="1">
    <location>
        <begin position="1"/>
        <end position="94"/>
    </location>
</feature>
<accession>A0A484DIY4</accession>
<gene>
    <name evidence="2" type="ORF">EPR50_G00028190</name>
</gene>
<sequence length="111" mass="11551">MESTLPKALAGAGAAGVQQPATVPPGGLQPLAEADQPADLDQSGHPAGAKDGQELNSFDSSLSSSDSEDEGIGKRDKKKKRLKKKKKKEKKKGGALIGSYTCEAKIMRSSD</sequence>
<dbReference type="AlphaFoldDB" id="A0A484DIY4"/>
<name>A0A484DIY4_PERFV</name>
<feature type="compositionally biased region" description="Low complexity" evidence="1">
    <location>
        <begin position="54"/>
        <end position="65"/>
    </location>
</feature>
<evidence type="ECO:0000256" key="1">
    <source>
        <dbReference type="SAM" id="MobiDB-lite"/>
    </source>
</evidence>